<name>A0A0Q3LT42_AMAAE</name>
<evidence type="ECO:0000256" key="1">
    <source>
        <dbReference type="SAM" id="MobiDB-lite"/>
    </source>
</evidence>
<keyword evidence="4" id="KW-1185">Reference proteome</keyword>
<dbReference type="EMBL" id="LMAW01003187">
    <property type="protein sequence ID" value="KQK73575.1"/>
    <property type="molecule type" value="Genomic_DNA"/>
</dbReference>
<accession>A0A0Q3LT42</accession>
<feature type="compositionally biased region" description="Basic and acidic residues" evidence="1">
    <location>
        <begin position="46"/>
        <end position="66"/>
    </location>
</feature>
<gene>
    <name evidence="3" type="ORF">AAES_166058</name>
</gene>
<dbReference type="Proteomes" id="UP000051836">
    <property type="component" value="Unassembled WGS sequence"/>
</dbReference>
<feature type="transmembrane region" description="Helical" evidence="2">
    <location>
        <begin position="12"/>
        <end position="30"/>
    </location>
</feature>
<evidence type="ECO:0000313" key="4">
    <source>
        <dbReference type="Proteomes" id="UP000051836"/>
    </source>
</evidence>
<dbReference type="AlphaFoldDB" id="A0A0Q3LT42"/>
<dbReference type="OrthoDB" id="5983600at2759"/>
<organism evidence="3 4">
    <name type="scientific">Amazona aestiva</name>
    <name type="common">Blue-fronted Amazon parrot</name>
    <dbReference type="NCBI Taxonomy" id="12930"/>
    <lineage>
        <taxon>Eukaryota</taxon>
        <taxon>Metazoa</taxon>
        <taxon>Chordata</taxon>
        <taxon>Craniata</taxon>
        <taxon>Vertebrata</taxon>
        <taxon>Euteleostomi</taxon>
        <taxon>Archelosauria</taxon>
        <taxon>Archosauria</taxon>
        <taxon>Dinosauria</taxon>
        <taxon>Saurischia</taxon>
        <taxon>Theropoda</taxon>
        <taxon>Coelurosauria</taxon>
        <taxon>Aves</taxon>
        <taxon>Neognathae</taxon>
        <taxon>Neoaves</taxon>
        <taxon>Telluraves</taxon>
        <taxon>Australaves</taxon>
        <taxon>Psittaciformes</taxon>
        <taxon>Psittacidae</taxon>
        <taxon>Amazona</taxon>
    </lineage>
</organism>
<feature type="region of interest" description="Disordered" evidence="1">
    <location>
        <begin position="36"/>
        <end position="66"/>
    </location>
</feature>
<comment type="caution">
    <text evidence="3">The sequence shown here is derived from an EMBL/GenBank/DDBJ whole genome shotgun (WGS) entry which is preliminary data.</text>
</comment>
<keyword evidence="2" id="KW-1133">Transmembrane helix</keyword>
<evidence type="ECO:0000256" key="2">
    <source>
        <dbReference type="SAM" id="Phobius"/>
    </source>
</evidence>
<sequence>MDVDVDLNLAVRLLFTVLAFFLASVFVRLWGAEGQRPQESCPVDQEEGKEAATEQQEEVEKPSREA</sequence>
<keyword evidence="2" id="KW-0812">Transmembrane</keyword>
<keyword evidence="2" id="KW-0472">Membrane</keyword>
<protein>
    <submittedName>
        <fullName evidence="3">Uncharacterized protein</fullName>
    </submittedName>
</protein>
<proteinExistence type="predicted"/>
<evidence type="ECO:0000313" key="3">
    <source>
        <dbReference type="EMBL" id="KQK73575.1"/>
    </source>
</evidence>
<reference evidence="3 4" key="1">
    <citation type="submission" date="2015-10" db="EMBL/GenBank/DDBJ databases">
        <authorList>
            <person name="Gilbert D.G."/>
        </authorList>
    </citation>
    <scope>NUCLEOTIDE SEQUENCE [LARGE SCALE GENOMIC DNA]</scope>
    <source>
        <strain evidence="3">FVVF132</strain>
    </source>
</reference>